<name>A0ABD0XSS2_UMBPY</name>
<reference evidence="5 6" key="1">
    <citation type="submission" date="2024-06" db="EMBL/GenBank/DDBJ databases">
        <authorList>
            <person name="Pan Q."/>
            <person name="Wen M."/>
            <person name="Jouanno E."/>
            <person name="Zahm M."/>
            <person name="Klopp C."/>
            <person name="Cabau C."/>
            <person name="Louis A."/>
            <person name="Berthelot C."/>
            <person name="Parey E."/>
            <person name="Roest Crollius H."/>
            <person name="Montfort J."/>
            <person name="Robinson-Rechavi M."/>
            <person name="Bouchez O."/>
            <person name="Lampietro C."/>
            <person name="Lopez Roques C."/>
            <person name="Donnadieu C."/>
            <person name="Postlethwait J."/>
            <person name="Bobe J."/>
            <person name="Verreycken H."/>
            <person name="Guiguen Y."/>
        </authorList>
    </citation>
    <scope>NUCLEOTIDE SEQUENCE [LARGE SCALE GENOMIC DNA]</scope>
    <source>
        <strain evidence="5">Up_M1</strain>
        <tissue evidence="5">Testis</tissue>
    </source>
</reference>
<sequence length="824" mass="90334">MGNVCCLGSSNCDSVEERSGLLPGGIKVPASSSESGEIAELRNGTEVYSEIRTTGGEVSEACEENKDTSESKQEGPSLSFKNDKKEETFKSQTIEKNGLLSSSPITTNGLVVNTLCTAPDKCSVEKATATTDKGLTANTTPVEPKRCSSDPQQSPSKGDAGEGAAQSPNEHKDTGELVKHTFATVHDKHSEEIRVTCPEPSPNKVKITPEDVTPETAVEVSTLTVLHNAGMLQSEPKCCCTGAVVVTSLPETHLSLEPSEDSCEASLENCLASAVVTVRAQHFTVSSNTAMEEVGDESMSSVADLDNDTEQRYSSQEAEPSPSVREAAEPTQNILVTQLVSASPPRTNESQNLCEDKMGAGQCGLTEVPSLEYVIEDEVPETKQDEEMEERAPETEATPTEMGGGEGQKGESHERPSTVADVTVNERPSTVADVTVNERPSTVADVTVNERPSTVADVTVNERPSTVADVTVNERPSIVADVTVNERPVRDEDNPVMEDLDVSEEDLYQGADELSQEPVQHIGSEQLLEIALPKVEDRCSLEPTVDILSYSEREWKGNTAKSILVRKGYTELSRRFESLRRVRGDNYCALRATLFQVFSSSTQLPVWLQEEHIITWLEDLKALVGQWVFPSVCRLEEGCEDVIQQLKRYMKLLQNRWEAAVGCSSEEERQHLCECIFQGGEEELGLLEALKLLMLVRASELHTTMQAGGDVPVFCWLMFARDSSDCPRTFFSNHLSQVGFSGGLEQVEMFLLGYALRCTIQVYRLYMADTDEYVTFYPDDHKEDWPTVCLVTEDDRHYNVPVGQPNGLQTPEDTATSLLELTAD</sequence>
<evidence type="ECO:0000256" key="1">
    <source>
        <dbReference type="ARBA" id="ARBA00004496"/>
    </source>
</evidence>
<comment type="caution">
    <text evidence="5">The sequence shown here is derived from an EMBL/GenBank/DDBJ whole genome shotgun (WGS) entry which is preliminary data.</text>
</comment>
<dbReference type="PRINTS" id="PR02056">
    <property type="entry name" value="PROTEINF105A"/>
</dbReference>
<feature type="compositionally biased region" description="Basic and acidic residues" evidence="4">
    <location>
        <begin position="63"/>
        <end position="73"/>
    </location>
</feature>
<feature type="region of interest" description="Disordered" evidence="4">
    <location>
        <begin position="379"/>
        <end position="419"/>
    </location>
</feature>
<accession>A0ABD0XSS2</accession>
<dbReference type="InterPro" id="IPR023236">
    <property type="entry name" value="OTULINL"/>
</dbReference>
<dbReference type="GO" id="GO:0005737">
    <property type="term" value="C:cytoplasm"/>
    <property type="evidence" value="ECO:0007669"/>
    <property type="project" value="UniProtKB-SubCell"/>
</dbReference>
<comment type="subcellular location">
    <subcellularLocation>
        <location evidence="1">Cytoplasm</location>
    </subcellularLocation>
</comment>
<evidence type="ECO:0000313" key="5">
    <source>
        <dbReference type="EMBL" id="KAL1006880.1"/>
    </source>
</evidence>
<feature type="region of interest" description="Disordered" evidence="4">
    <location>
        <begin position="53"/>
        <end position="104"/>
    </location>
</feature>
<protein>
    <submittedName>
        <fullName evidence="5">Uncharacterized protein</fullName>
    </submittedName>
</protein>
<evidence type="ECO:0000256" key="4">
    <source>
        <dbReference type="SAM" id="MobiDB-lite"/>
    </source>
</evidence>
<dbReference type="Pfam" id="PF16218">
    <property type="entry name" value="Peptidase_C101"/>
    <property type="match status" value="1"/>
</dbReference>
<proteinExistence type="inferred from homology"/>
<evidence type="ECO:0000256" key="3">
    <source>
        <dbReference type="ARBA" id="ARBA00022490"/>
    </source>
</evidence>
<dbReference type="EMBL" id="JAGEUA010000002">
    <property type="protein sequence ID" value="KAL1006880.1"/>
    <property type="molecule type" value="Genomic_DNA"/>
</dbReference>
<dbReference type="PRINTS" id="PR02055">
    <property type="entry name" value="PROTEINF105"/>
</dbReference>
<keyword evidence="3" id="KW-0963">Cytoplasm</keyword>
<feature type="region of interest" description="Disordered" evidence="4">
    <location>
        <begin position="307"/>
        <end position="329"/>
    </location>
</feature>
<dbReference type="InterPro" id="IPR023235">
    <property type="entry name" value="FAM105"/>
</dbReference>
<comment type="similarity">
    <text evidence="2">Belongs to the peptidase C65 family. Otulin subfamily.</text>
</comment>
<feature type="compositionally biased region" description="Basic and acidic residues" evidence="4">
    <location>
        <begin position="380"/>
        <end position="394"/>
    </location>
</feature>
<dbReference type="Proteomes" id="UP001557470">
    <property type="component" value="Unassembled WGS sequence"/>
</dbReference>
<gene>
    <name evidence="5" type="ORF">UPYG_G00078420</name>
</gene>
<dbReference type="AlphaFoldDB" id="A0ABD0XSS2"/>
<dbReference type="PANTHER" id="PTHR33662:SF3">
    <property type="entry name" value="FIBROUS SHEATH CABYR-BINDING PROTEIN-LIKE-RELATED"/>
    <property type="match status" value="1"/>
</dbReference>
<evidence type="ECO:0000313" key="6">
    <source>
        <dbReference type="Proteomes" id="UP001557470"/>
    </source>
</evidence>
<dbReference type="PANTHER" id="PTHR33662">
    <property type="entry name" value="OTU DEUBIQUITINASE WITH LINEAR LINKAGE-SPECIFICITY A-RELATED"/>
    <property type="match status" value="1"/>
</dbReference>
<organism evidence="5 6">
    <name type="scientific">Umbra pygmaea</name>
    <name type="common">Eastern mudminnow</name>
    <dbReference type="NCBI Taxonomy" id="75934"/>
    <lineage>
        <taxon>Eukaryota</taxon>
        <taxon>Metazoa</taxon>
        <taxon>Chordata</taxon>
        <taxon>Craniata</taxon>
        <taxon>Vertebrata</taxon>
        <taxon>Euteleostomi</taxon>
        <taxon>Actinopterygii</taxon>
        <taxon>Neopterygii</taxon>
        <taxon>Teleostei</taxon>
        <taxon>Protacanthopterygii</taxon>
        <taxon>Esociformes</taxon>
        <taxon>Umbridae</taxon>
        <taxon>Umbra</taxon>
    </lineage>
</organism>
<feature type="region of interest" description="Disordered" evidence="4">
    <location>
        <begin position="133"/>
        <end position="175"/>
    </location>
</feature>
<feature type="compositionally biased region" description="Polar residues" evidence="4">
    <location>
        <begin position="90"/>
        <end position="104"/>
    </location>
</feature>
<keyword evidence="6" id="KW-1185">Reference proteome</keyword>
<evidence type="ECO:0000256" key="2">
    <source>
        <dbReference type="ARBA" id="ARBA00010267"/>
    </source>
</evidence>